<evidence type="ECO:0000313" key="2">
    <source>
        <dbReference type="Proteomes" id="UP001152888"/>
    </source>
</evidence>
<dbReference type="Proteomes" id="UP001152888">
    <property type="component" value="Unassembled WGS sequence"/>
</dbReference>
<evidence type="ECO:0000313" key="1">
    <source>
        <dbReference type="EMBL" id="CAH1963968.1"/>
    </source>
</evidence>
<dbReference type="EMBL" id="CAKOFQ010006712">
    <property type="protein sequence ID" value="CAH1963968.1"/>
    <property type="molecule type" value="Genomic_DNA"/>
</dbReference>
<comment type="caution">
    <text evidence="1">The sequence shown here is derived from an EMBL/GenBank/DDBJ whole genome shotgun (WGS) entry which is preliminary data.</text>
</comment>
<proteinExistence type="predicted"/>
<name>A0A9P0P0J5_ACAOB</name>
<organism evidence="1 2">
    <name type="scientific">Acanthoscelides obtectus</name>
    <name type="common">Bean weevil</name>
    <name type="synonym">Bruchus obtectus</name>
    <dbReference type="NCBI Taxonomy" id="200917"/>
    <lineage>
        <taxon>Eukaryota</taxon>
        <taxon>Metazoa</taxon>
        <taxon>Ecdysozoa</taxon>
        <taxon>Arthropoda</taxon>
        <taxon>Hexapoda</taxon>
        <taxon>Insecta</taxon>
        <taxon>Pterygota</taxon>
        <taxon>Neoptera</taxon>
        <taxon>Endopterygota</taxon>
        <taxon>Coleoptera</taxon>
        <taxon>Polyphaga</taxon>
        <taxon>Cucujiformia</taxon>
        <taxon>Chrysomeloidea</taxon>
        <taxon>Chrysomelidae</taxon>
        <taxon>Bruchinae</taxon>
        <taxon>Bruchini</taxon>
        <taxon>Acanthoscelides</taxon>
    </lineage>
</organism>
<gene>
    <name evidence="1" type="ORF">ACAOBT_LOCUS5519</name>
</gene>
<sequence length="74" mass="8139">MVSIHSMDVKSAGVIHWGWPITPGNAICSPESVHVKKIFSVAHVTTADPGSTPSRIVNHVNVTKWEQHPKFVTR</sequence>
<accession>A0A9P0P0J5</accession>
<keyword evidence="2" id="KW-1185">Reference proteome</keyword>
<protein>
    <submittedName>
        <fullName evidence="1">Uncharacterized protein</fullName>
    </submittedName>
</protein>
<dbReference type="AlphaFoldDB" id="A0A9P0P0J5"/>
<reference evidence="1" key="1">
    <citation type="submission" date="2022-03" db="EMBL/GenBank/DDBJ databases">
        <authorList>
            <person name="Sayadi A."/>
        </authorList>
    </citation>
    <scope>NUCLEOTIDE SEQUENCE</scope>
</reference>